<dbReference type="Gene3D" id="3.40.50.300">
    <property type="entry name" value="P-loop containing nucleotide triphosphate hydrolases"/>
    <property type="match status" value="1"/>
</dbReference>
<reference evidence="1" key="1">
    <citation type="submission" date="2020-09" db="EMBL/GenBank/DDBJ databases">
        <authorList>
            <person name="Kittiwongwattana C."/>
        </authorList>
    </citation>
    <scope>NUCLEOTIDE SEQUENCE</scope>
    <source>
        <strain evidence="1">1303</strain>
    </source>
</reference>
<evidence type="ECO:0000313" key="2">
    <source>
        <dbReference type="Proteomes" id="UP000503144"/>
    </source>
</evidence>
<proteinExistence type="predicted"/>
<dbReference type="RefSeq" id="WP_168861339.1">
    <property type="nucleotide sequence ID" value="NZ_CP051204.2"/>
</dbReference>
<dbReference type="SUPFAM" id="SSF52540">
    <property type="entry name" value="P-loop containing nucleoside triphosphate hydrolases"/>
    <property type="match status" value="1"/>
</dbReference>
<organism evidence="1 2">
    <name type="scientific">Chitinophaga oryzae</name>
    <dbReference type="NCBI Taxonomy" id="2725414"/>
    <lineage>
        <taxon>Bacteria</taxon>
        <taxon>Pseudomonadati</taxon>
        <taxon>Bacteroidota</taxon>
        <taxon>Chitinophagia</taxon>
        <taxon>Chitinophagales</taxon>
        <taxon>Chitinophagaceae</taxon>
        <taxon>Chitinophaga</taxon>
    </lineage>
</organism>
<sequence>MEEKRTNRTSSLEDLLYQRVPANTESFELTPEEREAAIRDAQRRKEDRIKYEQDKERRRLWETELLRPWTPTEMMMFVEWKAAQRGLNLVKDADNHAVLKALCHYFTRSEKFCTAGEGFSLQKGIMLCGPVGTGKTTVMELFQANQYQSYRIFACRDIANSFKEEGEGALQIFSRPFTTPAHPSTFYQNTLGVCLDDVGTEGLKHNFGDQVNVVADVVLNRYGKKIPFNLTHITTNLTVEEITQCYSERVRSRMREMFNMLVLNGTDRRK</sequence>
<name>A0ABX6LI80_9BACT</name>
<keyword evidence="2" id="KW-1185">Reference proteome</keyword>
<dbReference type="Proteomes" id="UP000503144">
    <property type="component" value="Chromosome"/>
</dbReference>
<dbReference type="EMBL" id="CP051204">
    <property type="protein sequence ID" value="QJB39741.1"/>
    <property type="molecule type" value="Genomic_DNA"/>
</dbReference>
<dbReference type="InterPro" id="IPR027417">
    <property type="entry name" value="P-loop_NTPase"/>
</dbReference>
<evidence type="ECO:0008006" key="3">
    <source>
        <dbReference type="Google" id="ProtNLM"/>
    </source>
</evidence>
<gene>
    <name evidence="1" type="ORF">HF324_18505</name>
</gene>
<protein>
    <recommendedName>
        <fullName evidence="3">ATPase</fullName>
    </recommendedName>
</protein>
<accession>A0ABX6LI80</accession>
<evidence type="ECO:0000313" key="1">
    <source>
        <dbReference type="EMBL" id="QJB39741.1"/>
    </source>
</evidence>